<evidence type="ECO:0000256" key="1">
    <source>
        <dbReference type="SAM" id="Phobius"/>
    </source>
</evidence>
<dbReference type="GeneID" id="301327288"/>
<protein>
    <submittedName>
        <fullName evidence="2">Membrane protein</fullName>
    </submittedName>
</protein>
<evidence type="ECO:0000313" key="2">
    <source>
        <dbReference type="EMBL" id="MDQ0483849.1"/>
    </source>
</evidence>
<gene>
    <name evidence="2" type="ORF">QO000_002833</name>
</gene>
<organism evidence="2 3">
    <name type="scientific">Guptibacillus hwajinpoensis</name>
    <dbReference type="NCBI Taxonomy" id="208199"/>
    <lineage>
        <taxon>Bacteria</taxon>
        <taxon>Bacillati</taxon>
        <taxon>Bacillota</taxon>
        <taxon>Bacilli</taxon>
        <taxon>Bacillales</taxon>
        <taxon>Guptibacillaceae</taxon>
        <taxon>Guptibacillus</taxon>
    </lineage>
</organism>
<name>A0ABU0K6C1_9BACL</name>
<keyword evidence="1" id="KW-0472">Membrane</keyword>
<feature type="transmembrane region" description="Helical" evidence="1">
    <location>
        <begin position="23"/>
        <end position="44"/>
    </location>
</feature>
<sequence length="53" mass="6084">MLDLAAVFHLALDWMVENKGYRLQSAFLFGGLSLSFVTYLFWYVTKGFKTASE</sequence>
<dbReference type="RefSeq" id="WP_301551741.1">
    <property type="nucleotide sequence ID" value="NZ_JAQRMZ010000004.1"/>
</dbReference>
<keyword evidence="1" id="KW-0812">Transmembrane</keyword>
<reference evidence="2" key="1">
    <citation type="submission" date="2023-07" db="EMBL/GenBank/DDBJ databases">
        <title>Genomic Encyclopedia of Type Strains, Phase IV (KMG-IV): sequencing the most valuable type-strain genomes for metagenomic binning, comparative biology and taxonomic classification.</title>
        <authorList>
            <person name="Goeker M."/>
        </authorList>
    </citation>
    <scope>NUCLEOTIDE SEQUENCE [LARGE SCALE GENOMIC DNA]</scope>
    <source>
        <strain evidence="2">JSM 076093</strain>
    </source>
</reference>
<keyword evidence="1" id="KW-1133">Transmembrane helix</keyword>
<evidence type="ECO:0000313" key="3">
    <source>
        <dbReference type="Proteomes" id="UP001226720"/>
    </source>
</evidence>
<keyword evidence="3" id="KW-1185">Reference proteome</keyword>
<proteinExistence type="predicted"/>
<dbReference type="Proteomes" id="UP001226720">
    <property type="component" value="Unassembled WGS sequence"/>
</dbReference>
<comment type="caution">
    <text evidence="2">The sequence shown here is derived from an EMBL/GenBank/DDBJ whole genome shotgun (WGS) entry which is preliminary data.</text>
</comment>
<dbReference type="EMBL" id="JAUSWM010000005">
    <property type="protein sequence ID" value="MDQ0483849.1"/>
    <property type="molecule type" value="Genomic_DNA"/>
</dbReference>
<accession>A0ABU0K6C1</accession>